<dbReference type="GO" id="GO:0016787">
    <property type="term" value="F:hydrolase activity"/>
    <property type="evidence" value="ECO:0007669"/>
    <property type="project" value="UniProtKB-KW"/>
</dbReference>
<evidence type="ECO:0000256" key="1">
    <source>
        <dbReference type="ARBA" id="ARBA00000553"/>
    </source>
</evidence>
<dbReference type="PANTHER" id="PTHR30616:SF2">
    <property type="entry name" value="PURINE NUCLEOSIDE PHOSPHORYLASE LACC1"/>
    <property type="match status" value="1"/>
</dbReference>
<name>A0AAE4B4D2_9RHOB</name>
<comment type="catalytic activity">
    <reaction evidence="1">
        <text>inosine + phosphate = alpha-D-ribose 1-phosphate + hypoxanthine</text>
        <dbReference type="Rhea" id="RHEA:27646"/>
        <dbReference type="ChEBI" id="CHEBI:17368"/>
        <dbReference type="ChEBI" id="CHEBI:17596"/>
        <dbReference type="ChEBI" id="CHEBI:43474"/>
        <dbReference type="ChEBI" id="CHEBI:57720"/>
        <dbReference type="EC" id="2.4.2.1"/>
    </reaction>
    <physiologicalReaction direction="left-to-right" evidence="1">
        <dbReference type="Rhea" id="RHEA:27647"/>
    </physiologicalReaction>
</comment>
<gene>
    <name evidence="11" type="primary">pgeF</name>
    <name evidence="11" type="ORF">NO357_09395</name>
</gene>
<comment type="similarity">
    <text evidence="2 10">Belongs to the purine nucleoside phosphorylase YfiH/LACC1 family.</text>
</comment>
<dbReference type="Gene3D" id="3.60.140.10">
    <property type="entry name" value="CNF1/YfiH-like putative cysteine hydrolases"/>
    <property type="match status" value="1"/>
</dbReference>
<proteinExistence type="inferred from homology"/>
<comment type="catalytic activity">
    <reaction evidence="7">
        <text>adenosine + H2O + H(+) = inosine + NH4(+)</text>
        <dbReference type="Rhea" id="RHEA:24408"/>
        <dbReference type="ChEBI" id="CHEBI:15377"/>
        <dbReference type="ChEBI" id="CHEBI:15378"/>
        <dbReference type="ChEBI" id="CHEBI:16335"/>
        <dbReference type="ChEBI" id="CHEBI:17596"/>
        <dbReference type="ChEBI" id="CHEBI:28938"/>
        <dbReference type="EC" id="3.5.4.4"/>
    </reaction>
    <physiologicalReaction direction="left-to-right" evidence="7">
        <dbReference type="Rhea" id="RHEA:24409"/>
    </physiologicalReaction>
</comment>
<dbReference type="PANTHER" id="PTHR30616">
    <property type="entry name" value="UNCHARACTERIZED PROTEIN YFIH"/>
    <property type="match status" value="1"/>
</dbReference>
<dbReference type="InterPro" id="IPR038371">
    <property type="entry name" value="Cu_polyphenol_OxRdtase_sf"/>
</dbReference>
<evidence type="ECO:0000256" key="2">
    <source>
        <dbReference type="ARBA" id="ARBA00007353"/>
    </source>
</evidence>
<accession>A0AAE4B4D2</accession>
<protein>
    <recommendedName>
        <fullName evidence="10">Purine nucleoside phosphorylase</fullName>
    </recommendedName>
</protein>
<dbReference type="SUPFAM" id="SSF64438">
    <property type="entry name" value="CNF1/YfiH-like putative cysteine hydrolases"/>
    <property type="match status" value="1"/>
</dbReference>
<dbReference type="EMBL" id="JANHAX010000002">
    <property type="protein sequence ID" value="MDQ2090110.1"/>
    <property type="molecule type" value="Genomic_DNA"/>
</dbReference>
<keyword evidence="6" id="KW-0862">Zinc</keyword>
<dbReference type="GO" id="GO:0017061">
    <property type="term" value="F:S-methyl-5-thioadenosine phosphorylase activity"/>
    <property type="evidence" value="ECO:0007669"/>
    <property type="project" value="UniProtKB-EC"/>
</dbReference>
<dbReference type="GO" id="GO:0005507">
    <property type="term" value="F:copper ion binding"/>
    <property type="evidence" value="ECO:0007669"/>
    <property type="project" value="TreeGrafter"/>
</dbReference>
<evidence type="ECO:0000256" key="6">
    <source>
        <dbReference type="ARBA" id="ARBA00022833"/>
    </source>
</evidence>
<evidence type="ECO:0000313" key="11">
    <source>
        <dbReference type="EMBL" id="MDQ2090110.1"/>
    </source>
</evidence>
<reference evidence="11" key="2">
    <citation type="submission" date="2023-02" db="EMBL/GenBank/DDBJ databases">
        <title>'Rhodoalgimonas zhirmunskyi' gen. nov., isolated from a red alga.</title>
        <authorList>
            <person name="Nedashkovskaya O.I."/>
            <person name="Otstavnykh N.Y."/>
            <person name="Bystritskaya E.P."/>
            <person name="Balabanova L.A."/>
            <person name="Isaeva M.P."/>
        </authorList>
    </citation>
    <scope>NUCLEOTIDE SEQUENCE</scope>
    <source>
        <strain evidence="11">KCTC 52189</strain>
    </source>
</reference>
<reference evidence="11" key="1">
    <citation type="submission" date="2022-07" db="EMBL/GenBank/DDBJ databases">
        <authorList>
            <person name="Otstavnykh N."/>
            <person name="Isaeva M."/>
            <person name="Bystritskaya E."/>
        </authorList>
    </citation>
    <scope>NUCLEOTIDE SEQUENCE</scope>
    <source>
        <strain evidence="11">KCTC 52189</strain>
    </source>
</reference>
<dbReference type="Proteomes" id="UP001226762">
    <property type="component" value="Unassembled WGS sequence"/>
</dbReference>
<comment type="catalytic activity">
    <reaction evidence="8">
        <text>adenosine + phosphate = alpha-D-ribose 1-phosphate + adenine</text>
        <dbReference type="Rhea" id="RHEA:27642"/>
        <dbReference type="ChEBI" id="CHEBI:16335"/>
        <dbReference type="ChEBI" id="CHEBI:16708"/>
        <dbReference type="ChEBI" id="CHEBI:43474"/>
        <dbReference type="ChEBI" id="CHEBI:57720"/>
        <dbReference type="EC" id="2.4.2.1"/>
    </reaction>
    <physiologicalReaction direction="left-to-right" evidence="8">
        <dbReference type="Rhea" id="RHEA:27643"/>
    </physiologicalReaction>
</comment>
<keyword evidence="12" id="KW-1185">Reference proteome</keyword>
<sequence length="251" mass="26682">MTLEPLTSDLLAPVRHGFFTRRGGSSSGIFAGLNCGPGSSDQSGAVVMNRARVAREMQVAPEALVSLHQVHSADVLTLTHPDQPRQKADAMVTATPGIALGILTADCQPVLFADRSAGVVGAAHAGWKGALTGVLEATLAAMEALGAHRSDIVAVIGPCISQRAYEVGPEFIDAFLDEDPENSRFFANGAGDRYLFDLPGYGLHRLRSAGVGTAEWTRHCTYSDADRFFSYRRATHAGEADYGRLISVIRA</sequence>
<evidence type="ECO:0000256" key="9">
    <source>
        <dbReference type="ARBA" id="ARBA00049893"/>
    </source>
</evidence>
<dbReference type="AlphaFoldDB" id="A0AAE4B4D2"/>
<evidence type="ECO:0000256" key="4">
    <source>
        <dbReference type="ARBA" id="ARBA00022723"/>
    </source>
</evidence>
<evidence type="ECO:0000313" key="12">
    <source>
        <dbReference type="Proteomes" id="UP001226762"/>
    </source>
</evidence>
<keyword evidence="3" id="KW-0808">Transferase</keyword>
<keyword evidence="4" id="KW-0479">Metal-binding</keyword>
<keyword evidence="5" id="KW-0378">Hydrolase</keyword>
<evidence type="ECO:0000256" key="10">
    <source>
        <dbReference type="RuleBase" id="RU361274"/>
    </source>
</evidence>
<comment type="caution">
    <text evidence="11">The sequence shown here is derived from an EMBL/GenBank/DDBJ whole genome shotgun (WGS) entry which is preliminary data.</text>
</comment>
<comment type="catalytic activity">
    <reaction evidence="9">
        <text>S-methyl-5'-thioadenosine + phosphate = 5-(methylsulfanyl)-alpha-D-ribose 1-phosphate + adenine</text>
        <dbReference type="Rhea" id="RHEA:11852"/>
        <dbReference type="ChEBI" id="CHEBI:16708"/>
        <dbReference type="ChEBI" id="CHEBI:17509"/>
        <dbReference type="ChEBI" id="CHEBI:43474"/>
        <dbReference type="ChEBI" id="CHEBI:58533"/>
        <dbReference type="EC" id="2.4.2.28"/>
    </reaction>
    <physiologicalReaction direction="left-to-right" evidence="9">
        <dbReference type="Rhea" id="RHEA:11853"/>
    </physiologicalReaction>
</comment>
<evidence type="ECO:0000256" key="5">
    <source>
        <dbReference type="ARBA" id="ARBA00022801"/>
    </source>
</evidence>
<dbReference type="RefSeq" id="WP_306735374.1">
    <property type="nucleotide sequence ID" value="NZ_JANHAX010000002.1"/>
</dbReference>
<evidence type="ECO:0000256" key="3">
    <source>
        <dbReference type="ARBA" id="ARBA00022679"/>
    </source>
</evidence>
<dbReference type="NCBIfam" id="TIGR00726">
    <property type="entry name" value="peptidoglycan editing factor PgeF"/>
    <property type="match status" value="1"/>
</dbReference>
<dbReference type="InterPro" id="IPR003730">
    <property type="entry name" value="Cu_polyphenol_OxRdtase"/>
</dbReference>
<evidence type="ECO:0000256" key="7">
    <source>
        <dbReference type="ARBA" id="ARBA00047989"/>
    </source>
</evidence>
<dbReference type="Pfam" id="PF02578">
    <property type="entry name" value="Cu-oxidase_4"/>
    <property type="match status" value="1"/>
</dbReference>
<dbReference type="CDD" id="cd16833">
    <property type="entry name" value="YfiH"/>
    <property type="match status" value="1"/>
</dbReference>
<evidence type="ECO:0000256" key="8">
    <source>
        <dbReference type="ARBA" id="ARBA00048968"/>
    </source>
</evidence>
<dbReference type="InterPro" id="IPR011324">
    <property type="entry name" value="Cytotoxic_necrot_fac-like_cat"/>
</dbReference>
<organism evidence="11 12">
    <name type="scientific">Marimonas arenosa</name>
    <dbReference type="NCBI Taxonomy" id="1795305"/>
    <lineage>
        <taxon>Bacteria</taxon>
        <taxon>Pseudomonadati</taxon>
        <taxon>Pseudomonadota</taxon>
        <taxon>Alphaproteobacteria</taxon>
        <taxon>Rhodobacterales</taxon>
        <taxon>Paracoccaceae</taxon>
        <taxon>Marimonas</taxon>
    </lineage>
</organism>